<feature type="transmembrane region" description="Helical" evidence="8">
    <location>
        <begin position="229"/>
        <end position="249"/>
    </location>
</feature>
<sequence>MPEVLTQALAVEGLVWVALAAFVAGIVRGFAGFGTAMIYLPIAAQVMEPLWAIMTLAAMDIIAPSVHIPAALRDGHRRDLMRLMFGVVIMMPVGLWLLDRTDPQIYRYLVSCLSLIMLAVLLTGFRYRGAVTRHMVYGIGGAGGLLGGAAGLPGPPVILFYMASPHGPKVIRANTSAYLFFYDILLLIVVFGLGRFDSTPFVLGFMLSLPAMAGNLLGGWLFHPDYERLYRGVAYMIIAMAALSGLPFLDGLGTH</sequence>
<feature type="transmembrane region" description="Helical" evidence="8">
    <location>
        <begin position="14"/>
        <end position="38"/>
    </location>
</feature>
<evidence type="ECO:0000256" key="3">
    <source>
        <dbReference type="ARBA" id="ARBA00022448"/>
    </source>
</evidence>
<organism evidence="9 10">
    <name type="scientific">Shimia marina</name>
    <dbReference type="NCBI Taxonomy" id="321267"/>
    <lineage>
        <taxon>Bacteria</taxon>
        <taxon>Pseudomonadati</taxon>
        <taxon>Pseudomonadota</taxon>
        <taxon>Alphaproteobacteria</taxon>
        <taxon>Rhodobacterales</taxon>
        <taxon>Roseobacteraceae</taxon>
    </lineage>
</organism>
<evidence type="ECO:0000256" key="2">
    <source>
        <dbReference type="ARBA" id="ARBA00009142"/>
    </source>
</evidence>
<dbReference type="RefSeq" id="WP_058240983.1">
    <property type="nucleotide sequence ID" value="NZ_CYPW01000029.1"/>
</dbReference>
<keyword evidence="10" id="KW-1185">Reference proteome</keyword>
<evidence type="ECO:0000256" key="1">
    <source>
        <dbReference type="ARBA" id="ARBA00004651"/>
    </source>
</evidence>
<keyword evidence="6 8" id="KW-1133">Transmembrane helix</keyword>
<feature type="transmembrane region" description="Helical" evidence="8">
    <location>
        <begin position="200"/>
        <end position="222"/>
    </location>
</feature>
<proteinExistence type="inferred from homology"/>
<reference evidence="9 10" key="1">
    <citation type="submission" date="2015-09" db="EMBL/GenBank/DDBJ databases">
        <authorList>
            <consortium name="Swine Surveillance"/>
        </authorList>
    </citation>
    <scope>NUCLEOTIDE SEQUENCE [LARGE SCALE GENOMIC DNA]</scope>
    <source>
        <strain evidence="9 10">CECT 7688</strain>
    </source>
</reference>
<evidence type="ECO:0000256" key="5">
    <source>
        <dbReference type="ARBA" id="ARBA00022692"/>
    </source>
</evidence>
<name>A0A0P1FFR0_9RHOB</name>
<dbReference type="InterPro" id="IPR052017">
    <property type="entry name" value="TSUP"/>
</dbReference>
<evidence type="ECO:0000256" key="8">
    <source>
        <dbReference type="RuleBase" id="RU363041"/>
    </source>
</evidence>
<dbReference type="OrthoDB" id="9795324at2"/>
<keyword evidence="4 8" id="KW-1003">Cell membrane</keyword>
<feature type="transmembrane region" description="Helical" evidence="8">
    <location>
        <begin position="175"/>
        <end position="194"/>
    </location>
</feature>
<dbReference type="PANTHER" id="PTHR30269:SF37">
    <property type="entry name" value="MEMBRANE TRANSPORTER PROTEIN"/>
    <property type="match status" value="1"/>
</dbReference>
<feature type="transmembrane region" description="Helical" evidence="8">
    <location>
        <begin position="137"/>
        <end position="163"/>
    </location>
</feature>
<evidence type="ECO:0000313" key="9">
    <source>
        <dbReference type="EMBL" id="CUH53805.1"/>
    </source>
</evidence>
<feature type="transmembrane region" description="Helical" evidence="8">
    <location>
        <begin position="50"/>
        <end position="68"/>
    </location>
</feature>
<protein>
    <recommendedName>
        <fullName evidence="8">Probable membrane transporter protein</fullName>
    </recommendedName>
</protein>
<feature type="transmembrane region" description="Helical" evidence="8">
    <location>
        <begin position="105"/>
        <end position="125"/>
    </location>
</feature>
<evidence type="ECO:0000256" key="6">
    <source>
        <dbReference type="ARBA" id="ARBA00022989"/>
    </source>
</evidence>
<comment type="subcellular location">
    <subcellularLocation>
        <location evidence="1 8">Cell membrane</location>
        <topology evidence="1 8">Multi-pass membrane protein</topology>
    </subcellularLocation>
</comment>
<keyword evidence="3" id="KW-0813">Transport</keyword>
<feature type="transmembrane region" description="Helical" evidence="8">
    <location>
        <begin position="80"/>
        <end position="98"/>
    </location>
</feature>
<dbReference type="EMBL" id="CYPW01000029">
    <property type="protein sequence ID" value="CUH53805.1"/>
    <property type="molecule type" value="Genomic_DNA"/>
</dbReference>
<dbReference type="Pfam" id="PF01925">
    <property type="entry name" value="TauE"/>
    <property type="match status" value="1"/>
</dbReference>
<dbReference type="GO" id="GO:0005886">
    <property type="term" value="C:plasma membrane"/>
    <property type="evidence" value="ECO:0007669"/>
    <property type="project" value="UniProtKB-SubCell"/>
</dbReference>
<comment type="similarity">
    <text evidence="2 8">Belongs to the 4-toluene sulfonate uptake permease (TSUP) (TC 2.A.102) family.</text>
</comment>
<dbReference type="PANTHER" id="PTHR30269">
    <property type="entry name" value="TRANSMEMBRANE PROTEIN YFCA"/>
    <property type="match status" value="1"/>
</dbReference>
<dbReference type="STRING" id="321267.SHM7688_03267"/>
<dbReference type="Proteomes" id="UP000054823">
    <property type="component" value="Unassembled WGS sequence"/>
</dbReference>
<gene>
    <name evidence="9" type="ORF">SHM7688_03267</name>
</gene>
<accession>A0A0P1FFR0</accession>
<keyword evidence="5 8" id="KW-0812">Transmembrane</keyword>
<evidence type="ECO:0000256" key="4">
    <source>
        <dbReference type="ARBA" id="ARBA00022475"/>
    </source>
</evidence>
<dbReference type="AlphaFoldDB" id="A0A0P1FFR0"/>
<evidence type="ECO:0000256" key="7">
    <source>
        <dbReference type="ARBA" id="ARBA00023136"/>
    </source>
</evidence>
<dbReference type="InterPro" id="IPR002781">
    <property type="entry name" value="TM_pro_TauE-like"/>
</dbReference>
<keyword evidence="7 8" id="KW-0472">Membrane</keyword>
<evidence type="ECO:0000313" key="10">
    <source>
        <dbReference type="Proteomes" id="UP000054823"/>
    </source>
</evidence>